<evidence type="ECO:0000256" key="3">
    <source>
        <dbReference type="ARBA" id="ARBA00022651"/>
    </source>
</evidence>
<feature type="domain" description="Phospholipase/carboxylesterase/thioesterase" evidence="9">
    <location>
        <begin position="45"/>
        <end position="189"/>
    </location>
</feature>
<dbReference type="InterPro" id="IPR043595">
    <property type="entry name" value="FaeB/C/D"/>
</dbReference>
<evidence type="ECO:0000259" key="9">
    <source>
        <dbReference type="Pfam" id="PF02230"/>
    </source>
</evidence>
<dbReference type="STRING" id="670154.SAMN04488002_2148"/>
<dbReference type="PANTHER" id="PTHR38050:SF2">
    <property type="entry name" value="FERULOYL ESTERASE C-RELATED"/>
    <property type="match status" value="1"/>
</dbReference>
<evidence type="ECO:0000256" key="8">
    <source>
        <dbReference type="SAM" id="SignalP"/>
    </source>
</evidence>
<dbReference type="Pfam" id="PF02230">
    <property type="entry name" value="Abhydrolase_2"/>
    <property type="match status" value="1"/>
</dbReference>
<dbReference type="Gene3D" id="3.40.50.1820">
    <property type="entry name" value="alpha/beta hydrolase"/>
    <property type="match status" value="1"/>
</dbReference>
<evidence type="ECO:0000256" key="5">
    <source>
        <dbReference type="ARBA" id="ARBA00022801"/>
    </source>
</evidence>
<evidence type="ECO:0000256" key="6">
    <source>
        <dbReference type="ARBA" id="ARBA00023277"/>
    </source>
</evidence>
<feature type="signal peptide" evidence="8">
    <location>
        <begin position="1"/>
        <end position="17"/>
    </location>
</feature>
<evidence type="ECO:0000256" key="7">
    <source>
        <dbReference type="ARBA" id="ARBA00023326"/>
    </source>
</evidence>
<keyword evidence="11" id="KW-1185">Reference proteome</keyword>
<sequence>MRSLAAALAFLASPAVAECGAADMPCELVSGSYHIETPEGAAGPVPAIVFLHGAGGKGTGILRMGGPILERGYAVIGPNGLDRPNSRFGTGWSFHPQREKRRDELAFMRAVIDDAVANHGIDRDRILLAGFSIGGSMTSYLACDAPDLARAYAPVAGSFWRPHPAMDACQGPVDLLHTHGWRDTTVPLEGRPLRSGVIYQGDVFQAMQIWRTTNGCKNMRADAFDTSGEFWRRSWDSCDAGSLEFVMHPGAHGIPKGWSTIALDWFETLD</sequence>
<keyword evidence="2" id="KW-0964">Secreted</keyword>
<dbReference type="EMBL" id="FOYO01000001">
    <property type="protein sequence ID" value="SFR47140.1"/>
    <property type="molecule type" value="Genomic_DNA"/>
</dbReference>
<keyword evidence="5" id="KW-0378">Hydrolase</keyword>
<name>A0A1I6GY97_9RHOB</name>
<gene>
    <name evidence="10" type="ORF">SAMN04488002_2148</name>
</gene>
<evidence type="ECO:0000313" key="10">
    <source>
        <dbReference type="EMBL" id="SFR47140.1"/>
    </source>
</evidence>
<dbReference type="RefSeq" id="WP_245780967.1">
    <property type="nucleotide sequence ID" value="NZ_FOYO01000001.1"/>
</dbReference>
<dbReference type="AlphaFoldDB" id="A0A1I6GY97"/>
<evidence type="ECO:0000256" key="4">
    <source>
        <dbReference type="ARBA" id="ARBA00022729"/>
    </source>
</evidence>
<dbReference type="SUPFAM" id="SSF53474">
    <property type="entry name" value="alpha/beta-Hydrolases"/>
    <property type="match status" value="1"/>
</dbReference>
<organism evidence="10 11">
    <name type="scientific">Litoreibacter janthinus</name>
    <dbReference type="NCBI Taxonomy" id="670154"/>
    <lineage>
        <taxon>Bacteria</taxon>
        <taxon>Pseudomonadati</taxon>
        <taxon>Pseudomonadota</taxon>
        <taxon>Alphaproteobacteria</taxon>
        <taxon>Rhodobacterales</taxon>
        <taxon>Roseobacteraceae</taxon>
        <taxon>Litoreibacter</taxon>
    </lineage>
</organism>
<keyword evidence="3" id="KW-0858">Xylan degradation</keyword>
<dbReference type="Proteomes" id="UP000199658">
    <property type="component" value="Unassembled WGS sequence"/>
</dbReference>
<evidence type="ECO:0000313" key="11">
    <source>
        <dbReference type="Proteomes" id="UP000199658"/>
    </source>
</evidence>
<protein>
    <submittedName>
        <fullName evidence="10">Polyhydroxybutyrate depolymerase</fullName>
    </submittedName>
</protein>
<reference evidence="11" key="1">
    <citation type="submission" date="2016-10" db="EMBL/GenBank/DDBJ databases">
        <authorList>
            <person name="Varghese N."/>
            <person name="Submissions S."/>
        </authorList>
    </citation>
    <scope>NUCLEOTIDE SEQUENCE [LARGE SCALE GENOMIC DNA]</scope>
    <source>
        <strain evidence="11">DSM 26921</strain>
    </source>
</reference>
<feature type="chain" id="PRO_5011573157" evidence="8">
    <location>
        <begin position="18"/>
        <end position="270"/>
    </location>
</feature>
<comment type="subcellular location">
    <subcellularLocation>
        <location evidence="1">Secreted</location>
    </subcellularLocation>
</comment>
<dbReference type="InterPro" id="IPR003140">
    <property type="entry name" value="PLipase/COase/thioEstase"/>
</dbReference>
<dbReference type="PANTHER" id="PTHR38050">
    <property type="match status" value="1"/>
</dbReference>
<evidence type="ECO:0000256" key="2">
    <source>
        <dbReference type="ARBA" id="ARBA00022525"/>
    </source>
</evidence>
<dbReference type="GO" id="GO:0005576">
    <property type="term" value="C:extracellular region"/>
    <property type="evidence" value="ECO:0007669"/>
    <property type="project" value="UniProtKB-SubCell"/>
</dbReference>
<keyword evidence="6" id="KW-0119">Carbohydrate metabolism</keyword>
<keyword evidence="4 8" id="KW-0732">Signal</keyword>
<keyword evidence="7" id="KW-0624">Polysaccharide degradation</keyword>
<accession>A0A1I6GY97</accession>
<dbReference type="GO" id="GO:0045493">
    <property type="term" value="P:xylan catabolic process"/>
    <property type="evidence" value="ECO:0007669"/>
    <property type="project" value="UniProtKB-KW"/>
</dbReference>
<dbReference type="InterPro" id="IPR029058">
    <property type="entry name" value="AB_hydrolase_fold"/>
</dbReference>
<proteinExistence type="predicted"/>
<dbReference type="GO" id="GO:0030600">
    <property type="term" value="F:feruloyl esterase activity"/>
    <property type="evidence" value="ECO:0007669"/>
    <property type="project" value="InterPro"/>
</dbReference>
<evidence type="ECO:0000256" key="1">
    <source>
        <dbReference type="ARBA" id="ARBA00004613"/>
    </source>
</evidence>